<sequence length="39" mass="4262">MTTTHGESATGILRCFGQMLRLLRTGRGLTRTELGAKLN</sequence>
<reference evidence="1" key="1">
    <citation type="submission" date="2024-07" db="EMBL/GenBank/DDBJ databases">
        <title>Genome sequencing of plant associated microbes to promote plant fitness in Sorghum bicolor and Oryza sativa.</title>
        <authorList>
            <person name="Coleman-Derr D."/>
        </authorList>
    </citation>
    <scope>NUCLEOTIDE SEQUENCE</scope>
    <source>
        <strain evidence="1">SAI-173</strain>
    </source>
</reference>
<name>A0ACC6UVZ3_STRAO</name>
<keyword evidence="2" id="KW-1185">Reference proteome</keyword>
<proteinExistence type="predicted"/>
<comment type="caution">
    <text evidence="1">The sequence shown here is derived from an EMBL/GenBank/DDBJ whole genome shotgun (WGS) entry which is preliminary data.</text>
</comment>
<organism evidence="1 2">
    <name type="scientific">Streptomyces albogriseolus</name>
    <dbReference type="NCBI Taxonomy" id="1887"/>
    <lineage>
        <taxon>Bacteria</taxon>
        <taxon>Bacillati</taxon>
        <taxon>Actinomycetota</taxon>
        <taxon>Actinomycetes</taxon>
        <taxon>Kitasatosporales</taxon>
        <taxon>Streptomycetaceae</taxon>
        <taxon>Streptomyces</taxon>
        <taxon>Streptomyces albogriseolus group</taxon>
    </lineage>
</organism>
<evidence type="ECO:0000313" key="2">
    <source>
        <dbReference type="Proteomes" id="UP001565447"/>
    </source>
</evidence>
<accession>A0ACC6UVZ3</accession>
<protein>
    <submittedName>
        <fullName evidence="1">Uncharacterized protein</fullName>
    </submittedName>
</protein>
<evidence type="ECO:0000313" key="1">
    <source>
        <dbReference type="EMBL" id="MEY9815556.1"/>
    </source>
</evidence>
<dbReference type="Proteomes" id="UP001565447">
    <property type="component" value="Unassembled WGS sequence"/>
</dbReference>
<gene>
    <name evidence="1" type="ORF">RKD21_005813</name>
</gene>
<dbReference type="EMBL" id="JBGCBD010000002">
    <property type="protein sequence ID" value="MEY9815556.1"/>
    <property type="molecule type" value="Genomic_DNA"/>
</dbReference>